<dbReference type="PATRIC" id="fig|913086.3.peg.3890"/>
<gene>
    <name evidence="2" type="ORF">LTSEWAN_5042</name>
</gene>
<accession>G5SHF7</accession>
<feature type="region of interest" description="Disordered" evidence="1">
    <location>
        <begin position="1"/>
        <end position="25"/>
    </location>
</feature>
<protein>
    <submittedName>
        <fullName evidence="2">Uncharacterized protein</fullName>
    </submittedName>
</protein>
<organism evidence="2 3">
    <name type="scientific">Salmonella enterica subsp. enterica serovar Wandsworth str. A4-580</name>
    <dbReference type="NCBI Taxonomy" id="913086"/>
    <lineage>
        <taxon>Bacteria</taxon>
        <taxon>Pseudomonadati</taxon>
        <taxon>Pseudomonadota</taxon>
        <taxon>Gammaproteobacteria</taxon>
        <taxon>Enterobacterales</taxon>
        <taxon>Enterobacteriaceae</taxon>
        <taxon>Salmonella</taxon>
    </lineage>
</organism>
<reference evidence="2 3" key="1">
    <citation type="journal article" date="2011" name="BMC Genomics">
        <title>Genome sequencing reveals diversification of virulence factor content and possible host adaptation in distinct subpopulations of Salmonella enterica.</title>
        <authorList>
            <person name="den Bakker H.C."/>
            <person name="Moreno Switt A.I."/>
            <person name="Govoni G."/>
            <person name="Cummings C.A."/>
            <person name="Ranieri M.L."/>
            <person name="Degoricija L."/>
            <person name="Hoelzer K."/>
            <person name="Rodriguez-Rivera L.D."/>
            <person name="Brown S."/>
            <person name="Bolchacova E."/>
            <person name="Furtado M.R."/>
            <person name="Wiedmann M."/>
        </authorList>
    </citation>
    <scope>NUCLEOTIDE SEQUENCE [LARGE SCALE GENOMIC DNA]</scope>
    <source>
        <strain evidence="2 3">A4-580</strain>
    </source>
</reference>
<dbReference type="Proteomes" id="UP000003536">
    <property type="component" value="Unassembled WGS sequence"/>
</dbReference>
<name>G5SHF7_SALET</name>
<evidence type="ECO:0000256" key="1">
    <source>
        <dbReference type="SAM" id="MobiDB-lite"/>
    </source>
</evidence>
<dbReference type="AlphaFoldDB" id="G5SHF7"/>
<sequence>MNLPRLYGTLSQPTARGHSKSMATGLAHHTLTSHSPSLCPLRIGKYG</sequence>
<evidence type="ECO:0000313" key="3">
    <source>
        <dbReference type="Proteomes" id="UP000003536"/>
    </source>
</evidence>
<evidence type="ECO:0000313" key="2">
    <source>
        <dbReference type="EMBL" id="EHC99372.1"/>
    </source>
</evidence>
<dbReference type="EMBL" id="AFCX01001646">
    <property type="protein sequence ID" value="EHC99372.1"/>
    <property type="molecule type" value="Genomic_DNA"/>
</dbReference>
<comment type="caution">
    <text evidence="2">The sequence shown here is derived from an EMBL/GenBank/DDBJ whole genome shotgun (WGS) entry which is preliminary data.</text>
</comment>
<proteinExistence type="predicted"/>